<keyword evidence="2" id="KW-0812">Transmembrane</keyword>
<evidence type="ECO:0000313" key="3">
    <source>
        <dbReference type="EMBL" id="WAS93200.1"/>
    </source>
</evidence>
<sequence length="300" mass="31635">MVSVGYGWGRRLVAVARLSCVSVCIVATALEPLAVAAPARPNMAAVDAGMRRGQDEYNRGEYSAAAHAWIDAAELMPETPEHRDNRAAIYEYAADAFVKAIEARGEAVVAAELVTVLSALDKYAEAHATAYPGQSLPSTVVKAQVYVRGKLAALDKARRPAPESPQPLPEPERSKPAPPAPSKPWKGLAIGGGVALGAGVTMAVLFGASLVQMNRYEDGFNHPNHACDPNALEGICADYHRRATNLDRAATIGIISAPVFLAAGATLLALGLRRKSKPARYGIAPTFSPRSAGAVLRFAF</sequence>
<evidence type="ECO:0000313" key="4">
    <source>
        <dbReference type="Proteomes" id="UP001164459"/>
    </source>
</evidence>
<keyword evidence="2" id="KW-1133">Transmembrane helix</keyword>
<keyword evidence="2" id="KW-0472">Membrane</keyword>
<keyword evidence="4" id="KW-1185">Reference proteome</keyword>
<gene>
    <name evidence="3" type="ORF">O0S08_44115</name>
</gene>
<evidence type="ECO:0000256" key="2">
    <source>
        <dbReference type="SAM" id="Phobius"/>
    </source>
</evidence>
<reference evidence="3" key="1">
    <citation type="submission" date="2022-11" db="EMBL/GenBank/DDBJ databases">
        <title>Minimal conservation of predation-associated metabolite biosynthetic gene clusters underscores biosynthetic potential of Myxococcota including descriptions for ten novel species: Archangium lansinium sp. nov., Myxococcus landrumus sp. nov., Nannocystis bai.</title>
        <authorList>
            <person name="Ahearne A."/>
            <person name="Stevens C."/>
            <person name="Dowd S."/>
        </authorList>
    </citation>
    <scope>NUCLEOTIDE SEQUENCE</scope>
    <source>
        <strain evidence="3">Fl3</strain>
    </source>
</reference>
<dbReference type="RefSeq" id="WP_269035525.1">
    <property type="nucleotide sequence ID" value="NZ_CP114040.1"/>
</dbReference>
<dbReference type="EMBL" id="CP114040">
    <property type="protein sequence ID" value="WAS93200.1"/>
    <property type="molecule type" value="Genomic_DNA"/>
</dbReference>
<name>A0ABY7H258_9BACT</name>
<protein>
    <submittedName>
        <fullName evidence="3">Uncharacterized protein</fullName>
    </submittedName>
</protein>
<feature type="region of interest" description="Disordered" evidence="1">
    <location>
        <begin position="156"/>
        <end position="183"/>
    </location>
</feature>
<dbReference type="Proteomes" id="UP001164459">
    <property type="component" value="Chromosome"/>
</dbReference>
<feature type="transmembrane region" description="Helical" evidence="2">
    <location>
        <begin position="12"/>
        <end position="30"/>
    </location>
</feature>
<evidence type="ECO:0000256" key="1">
    <source>
        <dbReference type="SAM" id="MobiDB-lite"/>
    </source>
</evidence>
<organism evidence="3 4">
    <name type="scientific">Nannocystis punicea</name>
    <dbReference type="NCBI Taxonomy" id="2995304"/>
    <lineage>
        <taxon>Bacteria</taxon>
        <taxon>Pseudomonadati</taxon>
        <taxon>Myxococcota</taxon>
        <taxon>Polyangia</taxon>
        <taxon>Nannocystales</taxon>
        <taxon>Nannocystaceae</taxon>
        <taxon>Nannocystis</taxon>
    </lineage>
</organism>
<feature type="transmembrane region" description="Helical" evidence="2">
    <location>
        <begin position="249"/>
        <end position="272"/>
    </location>
</feature>
<proteinExistence type="predicted"/>
<feature type="transmembrane region" description="Helical" evidence="2">
    <location>
        <begin position="188"/>
        <end position="211"/>
    </location>
</feature>
<accession>A0ABY7H258</accession>